<evidence type="ECO:0000256" key="1">
    <source>
        <dbReference type="SAM" id="MobiDB-lite"/>
    </source>
</evidence>
<feature type="region of interest" description="Disordered" evidence="1">
    <location>
        <begin position="65"/>
        <end position="84"/>
    </location>
</feature>
<reference evidence="2 3" key="1">
    <citation type="journal article" date="2024" name="G3 (Bethesda)">
        <title>Genome assembly of Hibiscus sabdariffa L. provides insights into metabolisms of medicinal natural products.</title>
        <authorList>
            <person name="Kim T."/>
        </authorList>
    </citation>
    <scope>NUCLEOTIDE SEQUENCE [LARGE SCALE GENOMIC DNA]</scope>
    <source>
        <strain evidence="2">TK-2024</strain>
        <tissue evidence="2">Old leaves</tissue>
    </source>
</reference>
<sequence>MKFSVHGRSIGVEVMRVEDGGQRGAGTRVASRSGGEPWVDGFGTDDGKGWGEWLRQSVFNGGEAGFGTGKGELSGMVSDEDGGQDEGVRWRFKRW</sequence>
<dbReference type="Proteomes" id="UP001396334">
    <property type="component" value="Unassembled WGS sequence"/>
</dbReference>
<dbReference type="EMBL" id="JBBPBN010000014">
    <property type="protein sequence ID" value="KAK9025033.1"/>
    <property type="molecule type" value="Genomic_DNA"/>
</dbReference>
<organism evidence="2 3">
    <name type="scientific">Hibiscus sabdariffa</name>
    <name type="common">roselle</name>
    <dbReference type="NCBI Taxonomy" id="183260"/>
    <lineage>
        <taxon>Eukaryota</taxon>
        <taxon>Viridiplantae</taxon>
        <taxon>Streptophyta</taxon>
        <taxon>Embryophyta</taxon>
        <taxon>Tracheophyta</taxon>
        <taxon>Spermatophyta</taxon>
        <taxon>Magnoliopsida</taxon>
        <taxon>eudicotyledons</taxon>
        <taxon>Gunneridae</taxon>
        <taxon>Pentapetalae</taxon>
        <taxon>rosids</taxon>
        <taxon>malvids</taxon>
        <taxon>Malvales</taxon>
        <taxon>Malvaceae</taxon>
        <taxon>Malvoideae</taxon>
        <taxon>Hibiscus</taxon>
    </lineage>
</organism>
<accession>A0ABR2SIK6</accession>
<proteinExistence type="predicted"/>
<gene>
    <name evidence="2" type="ORF">V6N11_064934</name>
</gene>
<protein>
    <submittedName>
        <fullName evidence="2">Uncharacterized protein</fullName>
    </submittedName>
</protein>
<feature type="region of interest" description="Disordered" evidence="1">
    <location>
        <begin position="16"/>
        <end position="45"/>
    </location>
</feature>
<comment type="caution">
    <text evidence="2">The sequence shown here is derived from an EMBL/GenBank/DDBJ whole genome shotgun (WGS) entry which is preliminary data.</text>
</comment>
<keyword evidence="3" id="KW-1185">Reference proteome</keyword>
<evidence type="ECO:0000313" key="3">
    <source>
        <dbReference type="Proteomes" id="UP001396334"/>
    </source>
</evidence>
<name>A0ABR2SIK6_9ROSI</name>
<evidence type="ECO:0000313" key="2">
    <source>
        <dbReference type="EMBL" id="KAK9025033.1"/>
    </source>
</evidence>